<dbReference type="InterPro" id="IPR026015">
    <property type="entry name" value="ATP_synth_OSCP/delta_N_sf"/>
</dbReference>
<dbReference type="HAMAP" id="MF_01416">
    <property type="entry name" value="ATP_synth_delta_bact"/>
    <property type="match status" value="1"/>
</dbReference>
<evidence type="ECO:0000256" key="1">
    <source>
        <dbReference type="ARBA" id="ARBA00004370"/>
    </source>
</evidence>
<comment type="subcellular location">
    <subcellularLocation>
        <location evidence="1">Membrane</location>
    </subcellularLocation>
</comment>
<keyword evidence="3" id="KW-0375">Hydrogen ion transport</keyword>
<reference evidence="7" key="1">
    <citation type="submission" date="2016-10" db="EMBL/GenBank/DDBJ databases">
        <authorList>
            <person name="de Groot N.N."/>
        </authorList>
    </citation>
    <scope>NUCLEOTIDE SEQUENCE</scope>
</reference>
<keyword evidence="7" id="KW-0378">Hydrolase</keyword>
<dbReference type="InterPro" id="IPR000711">
    <property type="entry name" value="ATPase_OSCP/dsu"/>
</dbReference>
<dbReference type="EC" id="3.6.3.14" evidence="7"/>
<name>A0A1W1D3A2_9ZZZZ</name>
<dbReference type="GO" id="GO:0016020">
    <property type="term" value="C:membrane"/>
    <property type="evidence" value="ECO:0007669"/>
    <property type="project" value="UniProtKB-SubCell"/>
</dbReference>
<dbReference type="Pfam" id="PF00213">
    <property type="entry name" value="OSCP"/>
    <property type="match status" value="1"/>
</dbReference>
<dbReference type="NCBIfam" id="TIGR01145">
    <property type="entry name" value="ATP_synt_delta"/>
    <property type="match status" value="1"/>
</dbReference>
<keyword evidence="2" id="KW-0813">Transport</keyword>
<sequence length="177" mass="20029">MEELIAKRYIKALIDGSDVAEVEKLTTVFSTLADAFKEEQFVKIIENPYVANEEKSKIFLDAVKGVKSDKINNFIKLLVAKRRLSVIPAIAQEMQNNLSNMKKTYQGVVRSNMTIDKKTLKELSTGLGKKFDSKIDLVFQKDDFDGIKVDVDDLGIEINFSKSRINAQMIEHIIKAI</sequence>
<keyword evidence="4" id="KW-0406">Ion transport</keyword>
<proteinExistence type="inferred from homology"/>
<dbReference type="EMBL" id="FPHP01000011">
    <property type="protein sequence ID" value="SFV74990.1"/>
    <property type="molecule type" value="Genomic_DNA"/>
</dbReference>
<dbReference type="NCBIfam" id="NF006291">
    <property type="entry name" value="PRK08474.1"/>
    <property type="match status" value="1"/>
</dbReference>
<dbReference type="GO" id="GO:0046933">
    <property type="term" value="F:proton-transporting ATP synthase activity, rotational mechanism"/>
    <property type="evidence" value="ECO:0007669"/>
    <property type="project" value="InterPro"/>
</dbReference>
<protein>
    <submittedName>
        <fullName evidence="7">ATP synthase delta chain</fullName>
        <ecNumber evidence="7">3.6.3.14</ecNumber>
    </submittedName>
</protein>
<evidence type="ECO:0000256" key="2">
    <source>
        <dbReference type="ARBA" id="ARBA00022448"/>
    </source>
</evidence>
<dbReference type="GO" id="GO:0016787">
    <property type="term" value="F:hydrolase activity"/>
    <property type="evidence" value="ECO:0007669"/>
    <property type="project" value="UniProtKB-KW"/>
</dbReference>
<dbReference type="Gene3D" id="1.10.520.20">
    <property type="entry name" value="N-terminal domain of the delta subunit of the F1F0-ATP synthase"/>
    <property type="match status" value="1"/>
</dbReference>
<dbReference type="SUPFAM" id="SSF47928">
    <property type="entry name" value="N-terminal domain of the delta subunit of the F1F0-ATP synthase"/>
    <property type="match status" value="1"/>
</dbReference>
<keyword evidence="6" id="KW-0066">ATP synthesis</keyword>
<evidence type="ECO:0000256" key="6">
    <source>
        <dbReference type="ARBA" id="ARBA00023310"/>
    </source>
</evidence>
<accession>A0A1W1D3A2</accession>
<keyword evidence="5" id="KW-0472">Membrane</keyword>
<evidence type="ECO:0000256" key="3">
    <source>
        <dbReference type="ARBA" id="ARBA00022781"/>
    </source>
</evidence>
<evidence type="ECO:0000256" key="5">
    <source>
        <dbReference type="ARBA" id="ARBA00023136"/>
    </source>
</evidence>
<gene>
    <name evidence="7" type="ORF">MNB_SM-3-124</name>
</gene>
<dbReference type="AlphaFoldDB" id="A0A1W1D3A2"/>
<organism evidence="7">
    <name type="scientific">hydrothermal vent metagenome</name>
    <dbReference type="NCBI Taxonomy" id="652676"/>
    <lineage>
        <taxon>unclassified sequences</taxon>
        <taxon>metagenomes</taxon>
        <taxon>ecological metagenomes</taxon>
    </lineage>
</organism>
<evidence type="ECO:0000313" key="7">
    <source>
        <dbReference type="EMBL" id="SFV74990.1"/>
    </source>
</evidence>
<evidence type="ECO:0000256" key="4">
    <source>
        <dbReference type="ARBA" id="ARBA00023065"/>
    </source>
</evidence>
<dbReference type="PANTHER" id="PTHR11910">
    <property type="entry name" value="ATP SYNTHASE DELTA CHAIN"/>
    <property type="match status" value="1"/>
</dbReference>